<dbReference type="EMBL" id="CP048877">
    <property type="protein sequence ID" value="QIJ71126.1"/>
    <property type="molecule type" value="Genomic_DNA"/>
</dbReference>
<evidence type="ECO:0000313" key="2">
    <source>
        <dbReference type="Proteomes" id="UP000502179"/>
    </source>
</evidence>
<dbReference type="InterPro" id="IPR001036">
    <property type="entry name" value="Acrflvin-R"/>
</dbReference>
<dbReference type="GO" id="GO:0005886">
    <property type="term" value="C:plasma membrane"/>
    <property type="evidence" value="ECO:0007669"/>
    <property type="project" value="TreeGrafter"/>
</dbReference>
<dbReference type="Pfam" id="PF00873">
    <property type="entry name" value="ACR_tran"/>
    <property type="match status" value="1"/>
</dbReference>
<dbReference type="Gene3D" id="3.30.70.1440">
    <property type="entry name" value="Multidrug efflux transporter AcrB pore domain"/>
    <property type="match status" value="1"/>
</dbReference>
<sequence length="1046" mass="117236">MRGIFSWFVKNHVAANLLMVFIFVSGLLTALTIVVETFPDVSPEEIEISLEYRGASPAEVEDSLIKPIEERVAGLAGIKRIRSVAQEGRGRIVIEVLRGWDARKLYDDVKVEVDSLTTLPEEAERPIVRKRLRRYPVITLALYGKAPEKTLKYWGERVKDELLALPGITEVELFGTRPEEIHVEIPEETLRAYGLNLDEVARVIRETSFDLPAGRIKDPSREILLRIQGKRYRGEDYRTFPILVGPEGREVRLGDLATIKDSLRDVVDLWVFFEGERAVIIQVFRIGSQNAIKIAGAVRDHLEEINRELPEGLVAEVAVDMSRILKARLHLLLKNLSLGMILVLLMLGLFLSPGLSFWIMLGIPISFSFGLFLLPHLGVTINMISLFAFILVLGIVVDDAIVIGESIHRHRERGLAPEEAAIEGTMRVFVPVVFSVLTTMAAFLPLLLGTGMMGKFIRVIPLVVIAVLAGSLLEALLVLPAHLSRRGTSFLHRPGPLAAPVRNFVRGPYHRLLTWTLNWRYVTFSFWLLVLLVVLSLFFGGRIKYTFFPRVEGDDVVCRLTMPPGTPIEETLSVARQIEAAGRRAVKRLEEEKHWSGKGSLLRYSLLYTGFHQQRHGHKAGLLQQGSHLAQITLELVPGQDRPGISSQELVRLWRKETGPVPGAESVVFQSQLFGLGKPVEVALSHRREAELLKTVEELKAHLRSFPGVHDLEDSYVPGKDELRFRLKPGARQLGITLLDLARAVRGAFYGVEAIRFQRGEDEVQVLVRYPEDERRSLFYLQNMRLILADGRQIPLSEVAEIDRSRSYVQLDRLDRRRVIYVQAEIDEKVTNAKELRDHLLQDYLPRLKREHPGLIYSLEGEGKEEAESTLEVIRGLLLALLLIYVLLAVPLKSYLQPFIIMVAIPFGIVGAFLGHIIMGYNLSILSMFGIVGLSGVVVNDALVLLDRIRWYRQKGEEALAAVVKASSDRFRPVVLTTLTTFAGLMPMIFEKSIQARVLIPMAISLGFGVLVATAITLVLVPCCYLILNDLVGKRPSPGPGSKVEG</sequence>
<dbReference type="PANTHER" id="PTHR32063:SF33">
    <property type="entry name" value="RND SUPERFAMILY EFFLUX PUMP PERMEASE COMPONENT"/>
    <property type="match status" value="1"/>
</dbReference>
<keyword evidence="2" id="KW-1185">Reference proteome</keyword>
<dbReference type="Gene3D" id="3.30.70.1430">
    <property type="entry name" value="Multidrug efflux transporter AcrB pore domain"/>
    <property type="match status" value="2"/>
</dbReference>
<dbReference type="Proteomes" id="UP000502179">
    <property type="component" value="Chromosome"/>
</dbReference>
<dbReference type="PANTHER" id="PTHR32063">
    <property type="match status" value="1"/>
</dbReference>
<dbReference type="GO" id="GO:0042910">
    <property type="term" value="F:xenobiotic transmembrane transporter activity"/>
    <property type="evidence" value="ECO:0007669"/>
    <property type="project" value="TreeGrafter"/>
</dbReference>
<organism evidence="1 2">
    <name type="scientific">Thermosulfuriphilus ammonigenes</name>
    <dbReference type="NCBI Taxonomy" id="1936021"/>
    <lineage>
        <taxon>Bacteria</taxon>
        <taxon>Pseudomonadati</taxon>
        <taxon>Thermodesulfobacteriota</taxon>
        <taxon>Thermodesulfobacteria</taxon>
        <taxon>Thermodesulfobacteriales</taxon>
        <taxon>Thermodesulfobacteriaceae</taxon>
        <taxon>Thermosulfuriphilus</taxon>
    </lineage>
</organism>
<dbReference type="KEGG" id="tav:G4V39_02040"/>
<dbReference type="SUPFAM" id="SSF82693">
    <property type="entry name" value="Multidrug efflux transporter AcrB pore domain, PN1, PN2, PC1 and PC2 subdomains"/>
    <property type="match status" value="2"/>
</dbReference>
<accession>A0A6G7PU91</accession>
<dbReference type="SUPFAM" id="SSF82866">
    <property type="entry name" value="Multidrug efflux transporter AcrB transmembrane domain"/>
    <property type="match status" value="2"/>
</dbReference>
<dbReference type="Gene3D" id="1.20.1640.10">
    <property type="entry name" value="Multidrug efflux transporter AcrB transmembrane domain"/>
    <property type="match status" value="2"/>
</dbReference>
<dbReference type="Gene3D" id="3.30.2090.10">
    <property type="entry name" value="Multidrug efflux transporter AcrB TolC docking domain, DN and DC subdomains"/>
    <property type="match status" value="2"/>
</dbReference>
<dbReference type="Gene3D" id="3.30.70.1320">
    <property type="entry name" value="Multidrug efflux transporter AcrB pore domain like"/>
    <property type="match status" value="1"/>
</dbReference>
<dbReference type="RefSeq" id="WP_166031348.1">
    <property type="nucleotide sequence ID" value="NZ_CP048877.1"/>
</dbReference>
<evidence type="ECO:0000313" key="1">
    <source>
        <dbReference type="EMBL" id="QIJ71126.1"/>
    </source>
</evidence>
<protein>
    <submittedName>
        <fullName evidence="1">Efflux RND transporter permease subunit</fullName>
    </submittedName>
</protein>
<dbReference type="PRINTS" id="PR00702">
    <property type="entry name" value="ACRIFLAVINRP"/>
</dbReference>
<name>A0A6G7PU91_9BACT</name>
<reference evidence="1 2" key="1">
    <citation type="submission" date="2020-02" db="EMBL/GenBank/DDBJ databases">
        <title>Genome analysis of Thermosulfuriphilus ammonigenes ST65T, an anaerobic thermophilic chemolithoautotrophic bacterium isolated from a deep-sea hydrothermal vent.</title>
        <authorList>
            <person name="Slobodkina G."/>
            <person name="Allioux M."/>
            <person name="Merkel A."/>
            <person name="Alain K."/>
            <person name="Jebbar M."/>
            <person name="Slobodkin A."/>
        </authorList>
    </citation>
    <scope>NUCLEOTIDE SEQUENCE [LARGE SCALE GENOMIC DNA]</scope>
    <source>
        <strain evidence="1 2">ST65</strain>
    </source>
</reference>
<dbReference type="InterPro" id="IPR027463">
    <property type="entry name" value="AcrB_DN_DC_subdom"/>
</dbReference>
<gene>
    <name evidence="1" type="ORF">G4V39_02040</name>
</gene>
<dbReference type="SUPFAM" id="SSF82714">
    <property type="entry name" value="Multidrug efflux transporter AcrB TolC docking domain, DN and DC subdomains"/>
    <property type="match status" value="2"/>
</dbReference>
<proteinExistence type="predicted"/>
<dbReference type="AlphaFoldDB" id="A0A6G7PU91"/>